<keyword evidence="2" id="KW-1185">Reference proteome</keyword>
<dbReference type="GeneID" id="87804871"/>
<evidence type="ECO:0000313" key="2">
    <source>
        <dbReference type="Proteomes" id="UP000827549"/>
    </source>
</evidence>
<protein>
    <submittedName>
        <fullName evidence="1">Uncharacterized protein</fullName>
    </submittedName>
</protein>
<sequence length="380" mass="42495">MPPALIILNSPHLVDAIFASVDRAGLVTCLRVCTKFFLAAAPILYDVVRLDKDRIGPFFSGAIQIHDQSSNCRWCGGRPGGKLTCANTRCLKARLLARVRVLSLGSHDSRDCDGYGEFSSALLTGIETLRIVPTPLDTFDLDRFCQCRRHGDEGCRFLESSLARKVVVRNTDSGTYMLAFFDLRHMSNLEELVFVLPSISLRFPTPSSFYKHHSKYAKGASVKFVFDHSWETWTEPTGCCADPNSLPGGHSCYGPYQPAIMPSHEDDSIGTTEIVQSLFGSPPRAPEYPVTIYGLESVQFGEEPFFTIPDVDEQEALRLQVMDEIQNLSLPEPTTTWATSSPAPGVKGSIIFETIDDYWFMLDPDERRDELDDGWDDLFW</sequence>
<name>A0AAF0Y0Y2_9TREE</name>
<reference evidence="1" key="1">
    <citation type="submission" date="2023-10" db="EMBL/GenBank/DDBJ databases">
        <authorList>
            <person name="Noh H."/>
        </authorList>
    </citation>
    <scope>NUCLEOTIDE SEQUENCE</scope>
    <source>
        <strain evidence="1">DUCC4014</strain>
    </source>
</reference>
<dbReference type="EMBL" id="CP086714">
    <property type="protein sequence ID" value="WOO78063.1"/>
    <property type="molecule type" value="Genomic_DNA"/>
</dbReference>
<accession>A0AAF0Y0Y2</accession>
<evidence type="ECO:0000313" key="1">
    <source>
        <dbReference type="EMBL" id="WOO78063.1"/>
    </source>
</evidence>
<proteinExistence type="predicted"/>
<organism evidence="1 2">
    <name type="scientific">Vanrija pseudolonga</name>
    <dbReference type="NCBI Taxonomy" id="143232"/>
    <lineage>
        <taxon>Eukaryota</taxon>
        <taxon>Fungi</taxon>
        <taxon>Dikarya</taxon>
        <taxon>Basidiomycota</taxon>
        <taxon>Agaricomycotina</taxon>
        <taxon>Tremellomycetes</taxon>
        <taxon>Trichosporonales</taxon>
        <taxon>Trichosporonaceae</taxon>
        <taxon>Vanrija</taxon>
    </lineage>
</organism>
<dbReference type="RefSeq" id="XP_062624095.1">
    <property type="nucleotide sequence ID" value="XM_062768111.1"/>
</dbReference>
<dbReference type="Proteomes" id="UP000827549">
    <property type="component" value="Chromosome 1"/>
</dbReference>
<gene>
    <name evidence="1" type="ORF">LOC62_01G001616</name>
</gene>
<dbReference type="AlphaFoldDB" id="A0AAF0Y0Y2"/>